<evidence type="ECO:0000313" key="1">
    <source>
        <dbReference type="EMBL" id="GAH16199.1"/>
    </source>
</evidence>
<accession>X1EGC9</accession>
<dbReference type="AlphaFoldDB" id="X1EGC9"/>
<name>X1EGC9_9ZZZZ</name>
<comment type="caution">
    <text evidence="1">The sequence shown here is derived from an EMBL/GenBank/DDBJ whole genome shotgun (WGS) entry which is preliminary data.</text>
</comment>
<feature type="non-terminal residue" evidence="1">
    <location>
        <position position="97"/>
    </location>
</feature>
<gene>
    <name evidence="1" type="ORF">S01H4_60429</name>
</gene>
<dbReference type="EMBL" id="BART01035631">
    <property type="protein sequence ID" value="GAH16199.1"/>
    <property type="molecule type" value="Genomic_DNA"/>
</dbReference>
<protein>
    <submittedName>
        <fullName evidence="1">Uncharacterized protein</fullName>
    </submittedName>
</protein>
<proteinExistence type="predicted"/>
<sequence length="97" mass="11062">MKKLDTIKRDEIIRLFFYGNTYDEIADRTGVGKGSVANIIEEFRNGTLGLPMDIISYVDELRRVTVDLKKNRTNVAGMKVHLKLQSRILEMGVSESE</sequence>
<reference evidence="1" key="1">
    <citation type="journal article" date="2014" name="Front. Microbiol.">
        <title>High frequency of phylogenetically diverse reductive dehalogenase-homologous genes in deep subseafloor sedimentary metagenomes.</title>
        <authorList>
            <person name="Kawai M."/>
            <person name="Futagami T."/>
            <person name="Toyoda A."/>
            <person name="Takaki Y."/>
            <person name="Nishi S."/>
            <person name="Hori S."/>
            <person name="Arai W."/>
            <person name="Tsubouchi T."/>
            <person name="Morono Y."/>
            <person name="Uchiyama I."/>
            <person name="Ito T."/>
            <person name="Fujiyama A."/>
            <person name="Inagaki F."/>
            <person name="Takami H."/>
        </authorList>
    </citation>
    <scope>NUCLEOTIDE SEQUENCE</scope>
    <source>
        <strain evidence="1">Expedition CK06-06</strain>
    </source>
</reference>
<organism evidence="1">
    <name type="scientific">marine sediment metagenome</name>
    <dbReference type="NCBI Taxonomy" id="412755"/>
    <lineage>
        <taxon>unclassified sequences</taxon>
        <taxon>metagenomes</taxon>
        <taxon>ecological metagenomes</taxon>
    </lineage>
</organism>